<dbReference type="OrthoDB" id="7843527at2"/>
<gene>
    <name evidence="2" type="ORF">CU669_02805</name>
</gene>
<evidence type="ECO:0000313" key="2">
    <source>
        <dbReference type="EMBL" id="RAU23111.1"/>
    </source>
</evidence>
<dbReference type="GO" id="GO:0016747">
    <property type="term" value="F:acyltransferase activity, transferring groups other than amino-acyl groups"/>
    <property type="evidence" value="ECO:0007669"/>
    <property type="project" value="InterPro"/>
</dbReference>
<dbReference type="AlphaFoldDB" id="A0A364P1B0"/>
<dbReference type="PROSITE" id="PS51186">
    <property type="entry name" value="GNAT"/>
    <property type="match status" value="1"/>
</dbReference>
<dbReference type="EMBL" id="PGTO01000002">
    <property type="protein sequence ID" value="RAU23111.1"/>
    <property type="molecule type" value="Genomic_DNA"/>
</dbReference>
<protein>
    <submittedName>
        <fullName evidence="2">N-acetyltransferase</fullName>
    </submittedName>
</protein>
<dbReference type="Pfam" id="PF00583">
    <property type="entry name" value="Acetyltransf_1"/>
    <property type="match status" value="1"/>
</dbReference>
<dbReference type="CDD" id="cd04301">
    <property type="entry name" value="NAT_SF"/>
    <property type="match status" value="1"/>
</dbReference>
<name>A0A364P1B0_9PROT</name>
<reference evidence="2 3" key="1">
    <citation type="submission" date="2017-11" db="EMBL/GenBank/DDBJ databases">
        <title>Draft genome sequence of magnetotactic bacterium Magnetospirillum kuznetsovii LBB-42.</title>
        <authorList>
            <person name="Grouzdev D.S."/>
            <person name="Rysina M.S."/>
            <person name="Baslerov R.V."/>
            <person name="Koziaeva V."/>
        </authorList>
    </citation>
    <scope>NUCLEOTIDE SEQUENCE [LARGE SCALE GENOMIC DNA]</scope>
    <source>
        <strain evidence="2 3">LBB-42</strain>
    </source>
</reference>
<dbReference type="RefSeq" id="WP_112142307.1">
    <property type="nucleotide sequence ID" value="NZ_PGTO01000002.1"/>
</dbReference>
<dbReference type="Proteomes" id="UP000251075">
    <property type="component" value="Unassembled WGS sequence"/>
</dbReference>
<evidence type="ECO:0000313" key="3">
    <source>
        <dbReference type="Proteomes" id="UP000251075"/>
    </source>
</evidence>
<keyword evidence="2" id="KW-0808">Transferase</keyword>
<sequence length="192" mass="21054">MLVRKLYAHERSLYADHLKRLPDNDRRLRFASAAVSETWIDRYVDGIRDDDLILAAVESDKVVGAVHVAVNGAVAEIGISVDADHRATGMGSELLTQAVAFARNRRAEKLYTLCLSENRSMVALAKRSGMELHCDSGEAEAFLDLPPPDPLTVSQEVQTGLFAMFHSWAEMVDAYGEAVVNGLLPKDQVSKG</sequence>
<proteinExistence type="predicted"/>
<dbReference type="InterPro" id="IPR016181">
    <property type="entry name" value="Acyl_CoA_acyltransferase"/>
</dbReference>
<feature type="domain" description="N-acetyltransferase" evidence="1">
    <location>
        <begin position="8"/>
        <end position="152"/>
    </location>
</feature>
<dbReference type="InterPro" id="IPR000182">
    <property type="entry name" value="GNAT_dom"/>
</dbReference>
<accession>A0A364P1B0</accession>
<keyword evidence="3" id="KW-1185">Reference proteome</keyword>
<comment type="caution">
    <text evidence="2">The sequence shown here is derived from an EMBL/GenBank/DDBJ whole genome shotgun (WGS) entry which is preliminary data.</text>
</comment>
<dbReference type="SUPFAM" id="SSF55729">
    <property type="entry name" value="Acyl-CoA N-acyltransferases (Nat)"/>
    <property type="match status" value="1"/>
</dbReference>
<dbReference type="Gene3D" id="3.40.630.30">
    <property type="match status" value="1"/>
</dbReference>
<organism evidence="2 3">
    <name type="scientific">Paramagnetospirillum kuznetsovii</name>
    <dbReference type="NCBI Taxonomy" id="2053833"/>
    <lineage>
        <taxon>Bacteria</taxon>
        <taxon>Pseudomonadati</taxon>
        <taxon>Pseudomonadota</taxon>
        <taxon>Alphaproteobacteria</taxon>
        <taxon>Rhodospirillales</taxon>
        <taxon>Magnetospirillaceae</taxon>
        <taxon>Paramagnetospirillum</taxon>
    </lineage>
</organism>
<evidence type="ECO:0000259" key="1">
    <source>
        <dbReference type="PROSITE" id="PS51186"/>
    </source>
</evidence>